<dbReference type="PANTHER" id="PTHR37813">
    <property type="entry name" value="FELS-2 PROPHAGE PROTEIN"/>
    <property type="match status" value="1"/>
</dbReference>
<feature type="domain" description="Phage tail tape measure protein" evidence="2">
    <location>
        <begin position="217"/>
        <end position="416"/>
    </location>
</feature>
<dbReference type="Proteomes" id="UP000677812">
    <property type="component" value="Unassembled WGS sequence"/>
</dbReference>
<reference evidence="3 4" key="1">
    <citation type="submission" date="2021-04" db="EMBL/GenBank/DDBJ databases">
        <title>The complete genome sequence of Neokomagataea sp. TBRC 2177.</title>
        <authorList>
            <person name="Charoenyingcharoen P."/>
            <person name="Yukphan P."/>
        </authorList>
    </citation>
    <scope>NUCLEOTIDE SEQUENCE [LARGE SCALE GENOMIC DNA]</scope>
    <source>
        <strain evidence="3 4">TBRC 2177</strain>
    </source>
</reference>
<protein>
    <submittedName>
        <fullName evidence="3">Phage tail tape measure protein</fullName>
    </submittedName>
</protein>
<dbReference type="Pfam" id="PF10145">
    <property type="entry name" value="PhageMin_Tail"/>
    <property type="match status" value="1"/>
</dbReference>
<accession>A0ABS5E6F5</accession>
<evidence type="ECO:0000256" key="1">
    <source>
        <dbReference type="ARBA" id="ARBA00022612"/>
    </source>
</evidence>
<dbReference type="PANTHER" id="PTHR37813:SF1">
    <property type="entry name" value="FELS-2 PROPHAGE PROTEIN"/>
    <property type="match status" value="1"/>
</dbReference>
<organism evidence="3 4">
    <name type="scientific">Neokomagataea anthophila</name>
    <dbReference type="NCBI Taxonomy" id="2826925"/>
    <lineage>
        <taxon>Bacteria</taxon>
        <taxon>Pseudomonadati</taxon>
        <taxon>Pseudomonadota</taxon>
        <taxon>Alphaproteobacteria</taxon>
        <taxon>Acetobacterales</taxon>
        <taxon>Acetobacteraceae</taxon>
        <taxon>Neokomagataea</taxon>
    </lineage>
</organism>
<keyword evidence="1" id="KW-1188">Viral release from host cell</keyword>
<dbReference type="EMBL" id="JAGRQH010000003">
    <property type="protein sequence ID" value="MBR0559495.1"/>
    <property type="molecule type" value="Genomic_DNA"/>
</dbReference>
<proteinExistence type="predicted"/>
<name>A0ABS5E6F5_9PROT</name>
<dbReference type="RefSeq" id="WP_211681063.1">
    <property type="nucleotide sequence ID" value="NZ_JAGRQH010000003.1"/>
</dbReference>
<dbReference type="NCBIfam" id="TIGR01760">
    <property type="entry name" value="tape_meas_TP901"/>
    <property type="match status" value="1"/>
</dbReference>
<evidence type="ECO:0000313" key="4">
    <source>
        <dbReference type="Proteomes" id="UP000677812"/>
    </source>
</evidence>
<comment type="caution">
    <text evidence="3">The sequence shown here is derived from an EMBL/GenBank/DDBJ whole genome shotgun (WGS) entry which is preliminary data.</text>
</comment>
<dbReference type="InterPro" id="IPR010090">
    <property type="entry name" value="Phage_tape_meas"/>
</dbReference>
<gene>
    <name evidence="3" type="ORF">KB213_05425</name>
</gene>
<sequence length="678" mass="70165">MSNLTAQFELTLEDKLSGPIERIDQLVTKLSSALERIGQNRGFDEAWEPVPRCVEQTNTLSEAIERTTATAHGLSEGLGETAASAGSAGNALGRAAEGATSLNTAMERTRVGTSSAVEGLNAVTEAANRAHDSVNRSANGGISGGGNHGVIGSLGHLHEESERGINKAFGAAAAGFGLVEPVRESANFDNTIRHIGIGLNLHGAENDRFAADFKRQIHQLARDTGQSGEELAEAAGFFSSEGYNRTRLNAVLPTVARISTAYNANPDAVARSTFALQENMHITDANLPGALASVALAGKSAALPFEKLAPLLPQVAAAAGALGVTGRSGVDDLAAALAVVRKSTGTEGEATTDTRAFIQAITSPHTAHRFEKYGVDLFGIEDRARRSGRDPMLAVLQAVDRITHRGEDRRALGTLFNNEQDRGFVQAILMHMDQYEEIHRRTAGANQSVIKEDYDTGRNTQLIAMKAFDESWHELMQEVGTGFLPILRGVTYGFQHLSAAMEAVDKHVPYANATVLGLGGATLAGTAGIAAIGAISGPVKAGWGVMKSLKRRIVGRAATAGAGEAVAAGAGEAAVAEGAGLAATEATALTAAEVGGGALLAGVSWPVLLAGAGIAAAGAGGYALWRHYHHSGQPAGSGDGQTIKLEVSLAPGLQASVGPNTPIPVHITPNAGRMTQRP</sequence>
<evidence type="ECO:0000259" key="2">
    <source>
        <dbReference type="Pfam" id="PF10145"/>
    </source>
</evidence>
<keyword evidence="4" id="KW-1185">Reference proteome</keyword>
<evidence type="ECO:0000313" key="3">
    <source>
        <dbReference type="EMBL" id="MBR0559495.1"/>
    </source>
</evidence>